<reference evidence="3 4" key="1">
    <citation type="submission" date="2020-08" db="EMBL/GenBank/DDBJ databases">
        <authorList>
            <person name="Hejnol A."/>
        </authorList>
    </citation>
    <scope>NUCLEOTIDE SEQUENCE [LARGE SCALE GENOMIC DNA]</scope>
</reference>
<dbReference type="Gene3D" id="3.90.70.80">
    <property type="match status" value="1"/>
</dbReference>
<feature type="domain" description="OTU" evidence="2">
    <location>
        <begin position="1"/>
        <end position="88"/>
    </location>
</feature>
<dbReference type="EMBL" id="CAJFCJ010000002">
    <property type="protein sequence ID" value="CAD5112017.1"/>
    <property type="molecule type" value="Genomic_DNA"/>
</dbReference>
<feature type="compositionally biased region" description="Polar residues" evidence="1">
    <location>
        <begin position="551"/>
        <end position="563"/>
    </location>
</feature>
<dbReference type="OrthoDB" id="20273at2759"/>
<evidence type="ECO:0000313" key="4">
    <source>
        <dbReference type="Proteomes" id="UP000549394"/>
    </source>
</evidence>
<feature type="compositionally biased region" description="Polar residues" evidence="1">
    <location>
        <begin position="492"/>
        <end position="505"/>
    </location>
</feature>
<dbReference type="AlphaFoldDB" id="A0A7I8V6R5"/>
<keyword evidence="4" id="KW-1185">Reference proteome</keyword>
<dbReference type="CDD" id="cd20380">
    <property type="entry name" value="Tudor_TDRD13-like"/>
    <property type="match status" value="1"/>
</dbReference>
<dbReference type="InterPro" id="IPR049770">
    <property type="entry name" value="OTU_Tudor"/>
</dbReference>
<accession>A0A7I8V6R5</accession>
<gene>
    <name evidence="3" type="ORF">DGYR_LOCUS1226</name>
</gene>
<protein>
    <submittedName>
        <fullName evidence="3">DgyrCDS1267</fullName>
    </submittedName>
</protein>
<dbReference type="InterPro" id="IPR038765">
    <property type="entry name" value="Papain-like_cys_pep_sf"/>
</dbReference>
<dbReference type="Proteomes" id="UP000549394">
    <property type="component" value="Unassembled WGS sequence"/>
</dbReference>
<proteinExistence type="predicted"/>
<dbReference type="PROSITE" id="PS50802">
    <property type="entry name" value="OTU"/>
    <property type="match status" value="1"/>
</dbReference>
<evidence type="ECO:0000313" key="3">
    <source>
        <dbReference type="EMBL" id="CAD5112017.1"/>
    </source>
</evidence>
<sequence>MRCIINLIPAFTQKYVNGNLVGHLKNLQNPKEWGGTLEMLALSLIYKRDFVIFFEVEKDPVNITDQNFQDKITLCLSNGNHYDCVYPRSHLDSYAFCQSLVFELLYESVFKVKGAVKIARGMVATRYSIMASRNESSTNSHKSINENEAKKDEKRTTSTEKPAFSIKVAKSLDPEYYRNVEFDNCKETKKNSKARNSANGKLATEIEFLPGDKCEISYDGETFHGHVQQLSADKGPVTIFIEEIGEKKIVPYNAVKRLARRRNSTSAVCYQKLSGETDHGQNNNNNNNGSRKKQKKKKQEAFHMNFGRNNTERIKSDMKTLEDQSIIPMMVDEMGMCDDSHIREGMENLNFANCRTRCGSEPRSFWVNNWQDNDIHHCTAEESIPQMPPNSELLINYQIPPSADPNGSDLPFNDVATLRYFFNLGVECHRSQSVRSIPQVAQMPPNPYTTILCAPPASHMYISGHEPFDNTGERKEDTNKDVLTDSGCVSDAGSSDSGPSRTNPPTIKISKDIPYRFQRLLYPKMLSVHLEGQQLVRAVPLTKQKKEGKKSNPTLNPNANSFVPSNPNNVTFAAYTESIPTYTILMDGPPPTGARAYNPPPIPTQYPVSQDCQPHIVYAPYRTC</sequence>
<feature type="region of interest" description="Disordered" evidence="1">
    <location>
        <begin position="273"/>
        <end position="299"/>
    </location>
</feature>
<evidence type="ECO:0000259" key="2">
    <source>
        <dbReference type="PROSITE" id="PS50802"/>
    </source>
</evidence>
<organism evidence="3 4">
    <name type="scientific">Dimorphilus gyrociliatus</name>
    <dbReference type="NCBI Taxonomy" id="2664684"/>
    <lineage>
        <taxon>Eukaryota</taxon>
        <taxon>Metazoa</taxon>
        <taxon>Spiralia</taxon>
        <taxon>Lophotrochozoa</taxon>
        <taxon>Annelida</taxon>
        <taxon>Polychaeta</taxon>
        <taxon>Polychaeta incertae sedis</taxon>
        <taxon>Dinophilidae</taxon>
        <taxon>Dimorphilus</taxon>
    </lineage>
</organism>
<feature type="region of interest" description="Disordered" evidence="1">
    <location>
        <begin position="543"/>
        <end position="563"/>
    </location>
</feature>
<feature type="region of interest" description="Disordered" evidence="1">
    <location>
        <begin position="134"/>
        <end position="160"/>
    </location>
</feature>
<feature type="region of interest" description="Disordered" evidence="1">
    <location>
        <begin position="464"/>
        <end position="507"/>
    </location>
</feature>
<comment type="caution">
    <text evidence="3">The sequence shown here is derived from an EMBL/GenBank/DDBJ whole genome shotgun (WGS) entry which is preliminary data.</text>
</comment>
<dbReference type="SUPFAM" id="SSF54001">
    <property type="entry name" value="Cysteine proteinases"/>
    <property type="match status" value="1"/>
</dbReference>
<feature type="compositionally biased region" description="Basic and acidic residues" evidence="1">
    <location>
        <begin position="466"/>
        <end position="483"/>
    </location>
</feature>
<name>A0A7I8V6R5_9ANNE</name>
<feature type="compositionally biased region" description="Basic and acidic residues" evidence="1">
    <location>
        <begin position="143"/>
        <end position="158"/>
    </location>
</feature>
<dbReference type="InterPro" id="IPR003323">
    <property type="entry name" value="OTU_dom"/>
</dbReference>
<evidence type="ECO:0000256" key="1">
    <source>
        <dbReference type="SAM" id="MobiDB-lite"/>
    </source>
</evidence>